<dbReference type="InterPro" id="IPR002583">
    <property type="entry name" value="Ribosomal_bS20"/>
</dbReference>
<dbReference type="GO" id="GO:0015935">
    <property type="term" value="C:small ribosomal subunit"/>
    <property type="evidence" value="ECO:0007669"/>
    <property type="project" value="TreeGrafter"/>
</dbReference>
<dbReference type="RefSeq" id="WP_183343664.1">
    <property type="nucleotide sequence ID" value="NZ_JACHNU010000005.1"/>
</dbReference>
<dbReference type="InterPro" id="IPR036510">
    <property type="entry name" value="Ribosomal_bS20_sf"/>
</dbReference>
<dbReference type="Gene3D" id="1.20.58.110">
    <property type="entry name" value="Ribosomal protein S20"/>
    <property type="match status" value="1"/>
</dbReference>
<dbReference type="HAMAP" id="MF_00500">
    <property type="entry name" value="Ribosomal_bS20"/>
    <property type="match status" value="1"/>
</dbReference>
<comment type="caution">
    <text evidence="9">The sequence shown here is derived from an EMBL/GenBank/DDBJ whole genome shotgun (WGS) entry which is preliminary data.</text>
</comment>
<evidence type="ECO:0000256" key="6">
    <source>
        <dbReference type="ARBA" id="ARBA00035136"/>
    </source>
</evidence>
<dbReference type="Proteomes" id="UP000585272">
    <property type="component" value="Unassembled WGS sequence"/>
</dbReference>
<keyword evidence="3 7" id="KW-0694">RNA-binding</keyword>
<evidence type="ECO:0000256" key="5">
    <source>
        <dbReference type="ARBA" id="ARBA00023274"/>
    </source>
</evidence>
<gene>
    <name evidence="7" type="primary">rpsT</name>
    <name evidence="9" type="ORF">BDZ31_003547</name>
</gene>
<keyword evidence="4 7" id="KW-0689">Ribosomal protein</keyword>
<dbReference type="NCBIfam" id="TIGR00029">
    <property type="entry name" value="S20"/>
    <property type="match status" value="1"/>
</dbReference>
<dbReference type="GO" id="GO:0006412">
    <property type="term" value="P:translation"/>
    <property type="evidence" value="ECO:0007669"/>
    <property type="project" value="UniProtKB-UniRule"/>
</dbReference>
<evidence type="ECO:0000256" key="8">
    <source>
        <dbReference type="SAM" id="MobiDB-lite"/>
    </source>
</evidence>
<evidence type="ECO:0000313" key="9">
    <source>
        <dbReference type="EMBL" id="MBB4663946.1"/>
    </source>
</evidence>
<dbReference type="EMBL" id="JACHNU010000005">
    <property type="protein sequence ID" value="MBB4663946.1"/>
    <property type="molecule type" value="Genomic_DNA"/>
</dbReference>
<dbReference type="AlphaFoldDB" id="A0A840IGP2"/>
<dbReference type="PANTHER" id="PTHR33398">
    <property type="entry name" value="30S RIBOSOMAL PROTEIN S20"/>
    <property type="match status" value="1"/>
</dbReference>
<proteinExistence type="inferred from homology"/>
<evidence type="ECO:0000256" key="2">
    <source>
        <dbReference type="ARBA" id="ARBA00022730"/>
    </source>
</evidence>
<accession>A0A840IGP2</accession>
<evidence type="ECO:0000256" key="7">
    <source>
        <dbReference type="HAMAP-Rule" id="MF_00500"/>
    </source>
</evidence>
<comment type="function">
    <text evidence="7">Binds directly to 16S ribosomal RNA.</text>
</comment>
<feature type="compositionally biased region" description="Basic residues" evidence="8">
    <location>
        <begin position="70"/>
        <end position="81"/>
    </location>
</feature>
<dbReference type="SUPFAM" id="SSF46992">
    <property type="entry name" value="Ribosomal protein S20"/>
    <property type="match status" value="1"/>
</dbReference>
<dbReference type="GO" id="GO:0070181">
    <property type="term" value="F:small ribosomal subunit rRNA binding"/>
    <property type="evidence" value="ECO:0007669"/>
    <property type="project" value="TreeGrafter"/>
</dbReference>
<dbReference type="Pfam" id="PF01649">
    <property type="entry name" value="Ribosomal_S20p"/>
    <property type="match status" value="1"/>
</dbReference>
<evidence type="ECO:0000256" key="3">
    <source>
        <dbReference type="ARBA" id="ARBA00022884"/>
    </source>
</evidence>
<evidence type="ECO:0000313" key="10">
    <source>
        <dbReference type="Proteomes" id="UP000585272"/>
    </source>
</evidence>
<feature type="region of interest" description="Disordered" evidence="8">
    <location>
        <begin position="70"/>
        <end position="92"/>
    </location>
</feature>
<reference evidence="9 10" key="1">
    <citation type="submission" date="2020-08" db="EMBL/GenBank/DDBJ databases">
        <title>Genomic Encyclopedia of Archaeal and Bacterial Type Strains, Phase II (KMG-II): from individual species to whole genera.</title>
        <authorList>
            <person name="Goeker M."/>
        </authorList>
    </citation>
    <scope>NUCLEOTIDE SEQUENCE [LARGE SCALE GENOMIC DNA]</scope>
    <source>
        <strain evidence="9 10">DSM 23288</strain>
    </source>
</reference>
<keyword evidence="10" id="KW-1185">Reference proteome</keyword>
<dbReference type="GO" id="GO:0003735">
    <property type="term" value="F:structural constituent of ribosome"/>
    <property type="evidence" value="ECO:0007669"/>
    <property type="project" value="InterPro"/>
</dbReference>
<keyword evidence="2 7" id="KW-0699">rRNA-binding</keyword>
<dbReference type="PANTHER" id="PTHR33398:SF1">
    <property type="entry name" value="SMALL RIBOSOMAL SUBUNIT PROTEIN BS20C"/>
    <property type="match status" value="1"/>
</dbReference>
<keyword evidence="5 7" id="KW-0687">Ribonucleoprotein</keyword>
<organism evidence="9 10">
    <name type="scientific">Conexibacter arvalis</name>
    <dbReference type="NCBI Taxonomy" id="912552"/>
    <lineage>
        <taxon>Bacteria</taxon>
        <taxon>Bacillati</taxon>
        <taxon>Actinomycetota</taxon>
        <taxon>Thermoleophilia</taxon>
        <taxon>Solirubrobacterales</taxon>
        <taxon>Conexibacteraceae</taxon>
        <taxon>Conexibacter</taxon>
    </lineage>
</organism>
<comment type="similarity">
    <text evidence="1 7">Belongs to the bacterial ribosomal protein bS20 family.</text>
</comment>
<evidence type="ECO:0000256" key="1">
    <source>
        <dbReference type="ARBA" id="ARBA00007634"/>
    </source>
</evidence>
<name>A0A840IGP2_9ACTN</name>
<evidence type="ECO:0000256" key="4">
    <source>
        <dbReference type="ARBA" id="ARBA00022980"/>
    </source>
</evidence>
<protein>
    <recommendedName>
        <fullName evidence="6 7">Small ribosomal subunit protein bS20</fullName>
    </recommendedName>
</protein>
<sequence length="92" mass="10485">MANIHSQKKRILRAERERVENRRYTSKIKTYFRRLEEGTAADDANAEENAATHRELVKTIDKAVKRGALHRNNGARKKSRAARLLTGRGGEA</sequence>